<dbReference type="AlphaFoldDB" id="A0AAW2E8H5"/>
<protein>
    <submittedName>
        <fullName evidence="2">Uncharacterized protein</fullName>
    </submittedName>
</protein>
<name>A0AAW2E8H5_9HYME</name>
<accession>A0AAW2E8H5</accession>
<evidence type="ECO:0000313" key="2">
    <source>
        <dbReference type="EMBL" id="KAL0099969.1"/>
    </source>
</evidence>
<evidence type="ECO:0000256" key="1">
    <source>
        <dbReference type="SAM" id="Phobius"/>
    </source>
</evidence>
<feature type="transmembrane region" description="Helical" evidence="1">
    <location>
        <begin position="57"/>
        <end position="77"/>
    </location>
</feature>
<dbReference type="EMBL" id="JADYXP020000026">
    <property type="protein sequence ID" value="KAL0099969.1"/>
    <property type="molecule type" value="Genomic_DNA"/>
</dbReference>
<dbReference type="Proteomes" id="UP001430953">
    <property type="component" value="Unassembled WGS sequence"/>
</dbReference>
<keyword evidence="1" id="KW-1133">Transmembrane helix</keyword>
<keyword evidence="3" id="KW-1185">Reference proteome</keyword>
<organism evidence="2 3">
    <name type="scientific">Cardiocondyla obscurior</name>
    <dbReference type="NCBI Taxonomy" id="286306"/>
    <lineage>
        <taxon>Eukaryota</taxon>
        <taxon>Metazoa</taxon>
        <taxon>Ecdysozoa</taxon>
        <taxon>Arthropoda</taxon>
        <taxon>Hexapoda</taxon>
        <taxon>Insecta</taxon>
        <taxon>Pterygota</taxon>
        <taxon>Neoptera</taxon>
        <taxon>Endopterygota</taxon>
        <taxon>Hymenoptera</taxon>
        <taxon>Apocrita</taxon>
        <taxon>Aculeata</taxon>
        <taxon>Formicoidea</taxon>
        <taxon>Formicidae</taxon>
        <taxon>Myrmicinae</taxon>
        <taxon>Cardiocondyla</taxon>
    </lineage>
</organism>
<proteinExistence type="predicted"/>
<keyword evidence="1" id="KW-0812">Transmembrane</keyword>
<reference evidence="2 3" key="1">
    <citation type="submission" date="2023-03" db="EMBL/GenBank/DDBJ databases">
        <title>High recombination rates correlate with genetic variation in Cardiocondyla obscurior ants.</title>
        <authorList>
            <person name="Errbii M."/>
        </authorList>
    </citation>
    <scope>NUCLEOTIDE SEQUENCE [LARGE SCALE GENOMIC DNA]</scope>
    <source>
        <strain evidence="2">Alpha-2009</strain>
        <tissue evidence="2">Whole body</tissue>
    </source>
</reference>
<evidence type="ECO:0000313" key="3">
    <source>
        <dbReference type="Proteomes" id="UP001430953"/>
    </source>
</evidence>
<sequence length="118" mass="14058">MCRNSASCAVCGRRCCIGLRFLRSKNRRLSCRAYVTFLYCYDRYNCPLFFRSYLRNVIITGWLNCLYIYIFFFYFYATGNLLSLRLSWVEQCGVRISFSLLPSSFYRLHGMRITVHEA</sequence>
<comment type="caution">
    <text evidence="2">The sequence shown here is derived from an EMBL/GenBank/DDBJ whole genome shotgun (WGS) entry which is preliminary data.</text>
</comment>
<gene>
    <name evidence="2" type="ORF">PUN28_019451</name>
</gene>
<keyword evidence="1" id="KW-0472">Membrane</keyword>